<organism evidence="2 3">
    <name type="scientific">Pseudoduganella ginsengisoli</name>
    <dbReference type="NCBI Taxonomy" id="1462440"/>
    <lineage>
        <taxon>Bacteria</taxon>
        <taxon>Pseudomonadati</taxon>
        <taxon>Pseudomonadota</taxon>
        <taxon>Betaproteobacteria</taxon>
        <taxon>Burkholderiales</taxon>
        <taxon>Oxalobacteraceae</taxon>
        <taxon>Telluria group</taxon>
        <taxon>Pseudoduganella</taxon>
    </lineage>
</organism>
<dbReference type="InterPro" id="IPR054597">
    <property type="entry name" value="FeeM_cat"/>
</dbReference>
<evidence type="ECO:0000313" key="3">
    <source>
        <dbReference type="Proteomes" id="UP000484015"/>
    </source>
</evidence>
<dbReference type="Gene3D" id="3.40.630.30">
    <property type="match status" value="1"/>
</dbReference>
<dbReference type="GO" id="GO:0016740">
    <property type="term" value="F:transferase activity"/>
    <property type="evidence" value="ECO:0007669"/>
    <property type="project" value="UniProtKB-KW"/>
</dbReference>
<dbReference type="SUPFAM" id="SSF55729">
    <property type="entry name" value="Acyl-CoA N-acyltransferases (Nat)"/>
    <property type="match status" value="1"/>
</dbReference>
<keyword evidence="2" id="KW-0808">Transferase</keyword>
<dbReference type="EMBL" id="WNLA01000005">
    <property type="protein sequence ID" value="MTW02595.1"/>
    <property type="molecule type" value="Genomic_DNA"/>
</dbReference>
<evidence type="ECO:0000313" key="2">
    <source>
        <dbReference type="EMBL" id="MTW02595.1"/>
    </source>
</evidence>
<accession>A0A6L6PYR1</accession>
<dbReference type="OrthoDB" id="9783696at2"/>
<gene>
    <name evidence="2" type="ORF">GM668_10930</name>
</gene>
<dbReference type="Proteomes" id="UP000484015">
    <property type="component" value="Unassembled WGS sequence"/>
</dbReference>
<feature type="domain" description="N-acyl amino acid synthase FeeM catalytic core" evidence="1">
    <location>
        <begin position="1"/>
        <end position="141"/>
    </location>
</feature>
<dbReference type="AlphaFoldDB" id="A0A6L6PYR1"/>
<dbReference type="InterPro" id="IPR016181">
    <property type="entry name" value="Acyl_CoA_acyltransferase"/>
</dbReference>
<comment type="caution">
    <text evidence="2">The sequence shown here is derived from an EMBL/GenBank/DDBJ whole genome shotgun (WGS) entry which is preliminary data.</text>
</comment>
<proteinExistence type="predicted"/>
<dbReference type="Pfam" id="PF21926">
    <property type="entry name" value="FeeM"/>
    <property type="match status" value="1"/>
</dbReference>
<sequence>MYGWRGYGDKHKVEENPNRITLSATDKGNVIGTVTIGIDSDAGILADEIFHDEIQKVRLRGGKVCEITKLAFDPTLRSKMALASLFHVLFIFAHYRHHCTDVFIEVNPRHRRYYEAMLGFKAIGDVRTNPRVDAPAYLLWVSMAHVNAEIARLGGTSDHPGNERSLYPYFLSRREETGLANRLLKLDQPGG</sequence>
<protein>
    <submittedName>
        <fullName evidence="2">N-acetyltransferase</fullName>
    </submittedName>
</protein>
<keyword evidence="3" id="KW-1185">Reference proteome</keyword>
<reference evidence="2 3" key="1">
    <citation type="submission" date="2019-11" db="EMBL/GenBank/DDBJ databases">
        <title>Type strains purchased from KCTC, JCM and DSMZ.</title>
        <authorList>
            <person name="Lu H."/>
        </authorList>
    </citation>
    <scope>NUCLEOTIDE SEQUENCE [LARGE SCALE GENOMIC DNA]</scope>
    <source>
        <strain evidence="2 3">KCTC 42409</strain>
    </source>
</reference>
<evidence type="ECO:0000259" key="1">
    <source>
        <dbReference type="Pfam" id="PF21926"/>
    </source>
</evidence>
<name>A0A6L6PYR1_9BURK</name>